<dbReference type="AlphaFoldDB" id="A0A9D2RQY2"/>
<accession>A0A9D2RQY2</accession>
<name>A0A9D2RQY2_9FIRM</name>
<proteinExistence type="predicted"/>
<dbReference type="Pfam" id="PF01381">
    <property type="entry name" value="HTH_3"/>
    <property type="match status" value="1"/>
</dbReference>
<evidence type="ECO:0000313" key="3">
    <source>
        <dbReference type="Proteomes" id="UP000823824"/>
    </source>
</evidence>
<comment type="caution">
    <text evidence="2">The sequence shown here is derived from an EMBL/GenBank/DDBJ whole genome shotgun (WGS) entry which is preliminary data.</text>
</comment>
<dbReference type="CDD" id="cd00093">
    <property type="entry name" value="HTH_XRE"/>
    <property type="match status" value="1"/>
</dbReference>
<reference evidence="2" key="1">
    <citation type="journal article" date="2021" name="PeerJ">
        <title>Extensive microbial diversity within the chicken gut microbiome revealed by metagenomics and culture.</title>
        <authorList>
            <person name="Gilroy R."/>
            <person name="Ravi A."/>
            <person name="Getino M."/>
            <person name="Pursley I."/>
            <person name="Horton D.L."/>
            <person name="Alikhan N.F."/>
            <person name="Baker D."/>
            <person name="Gharbi K."/>
            <person name="Hall N."/>
            <person name="Watson M."/>
            <person name="Adriaenssens E.M."/>
            <person name="Foster-Nyarko E."/>
            <person name="Jarju S."/>
            <person name="Secka A."/>
            <person name="Antonio M."/>
            <person name="Oren A."/>
            <person name="Chaudhuri R.R."/>
            <person name="La Ragione R."/>
            <person name="Hildebrand F."/>
            <person name="Pallen M.J."/>
        </authorList>
    </citation>
    <scope>NUCLEOTIDE SEQUENCE</scope>
    <source>
        <strain evidence="2">ChiBcec18-1249</strain>
    </source>
</reference>
<protein>
    <submittedName>
        <fullName evidence="2">Helix-turn-helix domain-containing protein</fullName>
    </submittedName>
</protein>
<evidence type="ECO:0000313" key="2">
    <source>
        <dbReference type="EMBL" id="HJB12770.1"/>
    </source>
</evidence>
<sequence length="166" mass="19368">MTTGEKIKRIRLHRKMTQKELGDAVGLTANRIAQYEMGYRVPKATLLEKMAEAMKVARESLLENNGMAVSVLEQLFWLDEEVPGIIKLAETERSGMMYNANPGFSLRYDDNDLWPVRPPIAMWFDFTILDDFLRDWAKVQTLLRDGMISREQYFEWKICWPNSAED</sequence>
<dbReference type="InterPro" id="IPR010982">
    <property type="entry name" value="Lambda_DNA-bd_dom_sf"/>
</dbReference>
<dbReference type="EMBL" id="DWZJ01000028">
    <property type="protein sequence ID" value="HJB12770.1"/>
    <property type="molecule type" value="Genomic_DNA"/>
</dbReference>
<dbReference type="SUPFAM" id="SSF47413">
    <property type="entry name" value="lambda repressor-like DNA-binding domains"/>
    <property type="match status" value="1"/>
</dbReference>
<gene>
    <name evidence="2" type="ORF">H9787_03540</name>
</gene>
<dbReference type="Proteomes" id="UP000823824">
    <property type="component" value="Unassembled WGS sequence"/>
</dbReference>
<dbReference type="PROSITE" id="PS50943">
    <property type="entry name" value="HTH_CROC1"/>
    <property type="match status" value="1"/>
</dbReference>
<dbReference type="Gene3D" id="1.10.260.40">
    <property type="entry name" value="lambda repressor-like DNA-binding domains"/>
    <property type="match status" value="1"/>
</dbReference>
<dbReference type="GO" id="GO:0003677">
    <property type="term" value="F:DNA binding"/>
    <property type="evidence" value="ECO:0007669"/>
    <property type="project" value="InterPro"/>
</dbReference>
<feature type="domain" description="HTH cro/C1-type" evidence="1">
    <location>
        <begin position="7"/>
        <end position="61"/>
    </location>
</feature>
<evidence type="ECO:0000259" key="1">
    <source>
        <dbReference type="PROSITE" id="PS50943"/>
    </source>
</evidence>
<dbReference type="InterPro" id="IPR001387">
    <property type="entry name" value="Cro/C1-type_HTH"/>
</dbReference>
<organism evidence="2 3">
    <name type="scientific">Candidatus Oscillibacter excrementigallinarum</name>
    <dbReference type="NCBI Taxonomy" id="2838716"/>
    <lineage>
        <taxon>Bacteria</taxon>
        <taxon>Bacillati</taxon>
        <taxon>Bacillota</taxon>
        <taxon>Clostridia</taxon>
        <taxon>Eubacteriales</taxon>
        <taxon>Oscillospiraceae</taxon>
        <taxon>Oscillibacter</taxon>
    </lineage>
</organism>
<reference evidence="2" key="2">
    <citation type="submission" date="2021-04" db="EMBL/GenBank/DDBJ databases">
        <authorList>
            <person name="Gilroy R."/>
        </authorList>
    </citation>
    <scope>NUCLEOTIDE SEQUENCE</scope>
    <source>
        <strain evidence="2">ChiBcec18-1249</strain>
    </source>
</reference>
<dbReference type="SMART" id="SM00530">
    <property type="entry name" value="HTH_XRE"/>
    <property type="match status" value="1"/>
</dbReference>